<dbReference type="InterPro" id="IPR004821">
    <property type="entry name" value="Cyt_trans-like"/>
</dbReference>
<dbReference type="NCBIfam" id="TIGR01510">
    <property type="entry name" value="coaD_prev_kdtB"/>
    <property type="match status" value="1"/>
</dbReference>
<comment type="cofactor">
    <cofactor evidence="9">
        <name>Mg(2+)</name>
        <dbReference type="ChEBI" id="CHEBI:18420"/>
    </cofactor>
</comment>
<evidence type="ECO:0000256" key="8">
    <source>
        <dbReference type="ARBA" id="ARBA00029346"/>
    </source>
</evidence>
<keyword evidence="4 9" id="KW-0547">Nucleotide-binding</keyword>
<dbReference type="PRINTS" id="PR01020">
    <property type="entry name" value="LPSBIOSNTHSS"/>
</dbReference>
<keyword evidence="2 9" id="KW-0808">Transferase</keyword>
<comment type="caution">
    <text evidence="11">The sequence shown here is derived from an EMBL/GenBank/DDBJ whole genome shotgun (WGS) entry which is preliminary data.</text>
</comment>
<evidence type="ECO:0000256" key="2">
    <source>
        <dbReference type="ARBA" id="ARBA00022679"/>
    </source>
</evidence>
<dbReference type="PANTHER" id="PTHR21342">
    <property type="entry name" value="PHOSPHOPANTETHEINE ADENYLYLTRANSFERASE"/>
    <property type="match status" value="1"/>
</dbReference>
<evidence type="ECO:0000256" key="4">
    <source>
        <dbReference type="ARBA" id="ARBA00022741"/>
    </source>
</evidence>
<feature type="binding site" evidence="9">
    <location>
        <position position="129"/>
    </location>
    <ligand>
        <name>substrate</name>
    </ligand>
</feature>
<comment type="subunit">
    <text evidence="9">Homohexamer.</text>
</comment>
<dbReference type="GO" id="GO:0015937">
    <property type="term" value="P:coenzyme A biosynthetic process"/>
    <property type="evidence" value="ECO:0007669"/>
    <property type="project" value="UniProtKB-UniRule"/>
</dbReference>
<dbReference type="Proteomes" id="UP001163821">
    <property type="component" value="Unassembled WGS sequence"/>
</dbReference>
<comment type="function">
    <text evidence="9">Reversibly transfers an adenylyl group from ATP to 4'-phosphopantetheine, yielding dephospho-CoA (dPCoA) and pyrophosphate.</text>
</comment>
<feature type="binding site" evidence="9">
    <location>
        <position position="115"/>
    </location>
    <ligand>
        <name>substrate</name>
    </ligand>
</feature>
<gene>
    <name evidence="9 11" type="primary">coaD</name>
    <name evidence="11" type="ORF">N2K84_11435</name>
</gene>
<feature type="domain" description="Cytidyltransferase-like" evidence="10">
    <location>
        <begin position="47"/>
        <end position="175"/>
    </location>
</feature>
<evidence type="ECO:0000256" key="1">
    <source>
        <dbReference type="ARBA" id="ARBA00022490"/>
    </source>
</evidence>
<evidence type="ECO:0000256" key="9">
    <source>
        <dbReference type="HAMAP-Rule" id="MF_00151"/>
    </source>
</evidence>
<keyword evidence="3 9" id="KW-0548">Nucleotidyltransferase</keyword>
<feature type="binding site" evidence="9">
    <location>
        <begin position="130"/>
        <end position="132"/>
    </location>
    <ligand>
        <name>ATP</name>
        <dbReference type="ChEBI" id="CHEBI:30616"/>
    </ligand>
</feature>
<dbReference type="EMBL" id="JAPAAF010000015">
    <property type="protein sequence ID" value="MCW0483346.1"/>
    <property type="molecule type" value="Genomic_DNA"/>
</dbReference>
<dbReference type="GO" id="GO:0004595">
    <property type="term" value="F:pantetheine-phosphate adenylyltransferase activity"/>
    <property type="evidence" value="ECO:0007669"/>
    <property type="project" value="UniProtKB-UniRule"/>
</dbReference>
<evidence type="ECO:0000256" key="6">
    <source>
        <dbReference type="ARBA" id="ARBA00022842"/>
    </source>
</evidence>
<comment type="catalytic activity">
    <reaction evidence="8 9">
        <text>(R)-4'-phosphopantetheine + ATP + H(+) = 3'-dephospho-CoA + diphosphate</text>
        <dbReference type="Rhea" id="RHEA:19801"/>
        <dbReference type="ChEBI" id="CHEBI:15378"/>
        <dbReference type="ChEBI" id="CHEBI:30616"/>
        <dbReference type="ChEBI" id="CHEBI:33019"/>
        <dbReference type="ChEBI" id="CHEBI:57328"/>
        <dbReference type="ChEBI" id="CHEBI:61723"/>
        <dbReference type="EC" id="2.7.7.3"/>
    </reaction>
</comment>
<dbReference type="AlphaFoldDB" id="A0AA42C906"/>
<feature type="site" description="Transition state stabilizer" evidence="9">
    <location>
        <position position="59"/>
    </location>
</feature>
<reference evidence="11" key="1">
    <citation type="submission" date="2022-10" db="EMBL/GenBank/DDBJ databases">
        <title>Gaoshiqiia sediminis gen. nov., sp. nov., isolated from coastal sediment.</title>
        <authorList>
            <person name="Yu W.X."/>
            <person name="Mu D.S."/>
            <person name="Du J.Z."/>
            <person name="Liang Y.Q."/>
        </authorList>
    </citation>
    <scope>NUCLEOTIDE SEQUENCE</scope>
    <source>
        <strain evidence="11">A06</strain>
    </source>
</reference>
<feature type="binding site" evidence="9">
    <location>
        <position position="140"/>
    </location>
    <ligand>
        <name>ATP</name>
        <dbReference type="ChEBI" id="CHEBI:30616"/>
    </ligand>
</feature>
<keyword evidence="5 9" id="KW-0067">ATP-binding</keyword>
<feature type="binding site" evidence="9">
    <location>
        <position position="51"/>
    </location>
    <ligand>
        <name>substrate</name>
    </ligand>
</feature>
<comment type="similarity">
    <text evidence="9">Belongs to the bacterial CoaD family.</text>
</comment>
<evidence type="ECO:0000256" key="3">
    <source>
        <dbReference type="ARBA" id="ARBA00022695"/>
    </source>
</evidence>
<dbReference type="InterPro" id="IPR014729">
    <property type="entry name" value="Rossmann-like_a/b/a_fold"/>
</dbReference>
<keyword evidence="12" id="KW-1185">Reference proteome</keyword>
<dbReference type="Gene3D" id="3.40.50.620">
    <property type="entry name" value="HUPs"/>
    <property type="match status" value="1"/>
</dbReference>
<evidence type="ECO:0000256" key="7">
    <source>
        <dbReference type="ARBA" id="ARBA00022993"/>
    </source>
</evidence>
<proteinExistence type="inferred from homology"/>
<keyword evidence="6 9" id="KW-0460">Magnesium</keyword>
<dbReference type="GO" id="GO:0005524">
    <property type="term" value="F:ATP binding"/>
    <property type="evidence" value="ECO:0007669"/>
    <property type="project" value="UniProtKB-KW"/>
</dbReference>
<keyword evidence="1 9" id="KW-0963">Cytoplasm</keyword>
<evidence type="ECO:0000259" key="10">
    <source>
        <dbReference type="Pfam" id="PF01467"/>
    </source>
</evidence>
<dbReference type="HAMAP" id="MF_00151">
    <property type="entry name" value="PPAT_bact"/>
    <property type="match status" value="1"/>
</dbReference>
<dbReference type="NCBIfam" id="TIGR00125">
    <property type="entry name" value="cyt_tran_rel"/>
    <property type="match status" value="1"/>
</dbReference>
<dbReference type="RefSeq" id="WP_282591948.1">
    <property type="nucleotide sequence ID" value="NZ_JAPAAF010000015.1"/>
</dbReference>
<evidence type="ECO:0000313" key="11">
    <source>
        <dbReference type="EMBL" id="MCW0483346.1"/>
    </source>
</evidence>
<name>A0AA42C906_9BACT</name>
<dbReference type="GO" id="GO:0005737">
    <property type="term" value="C:cytoplasm"/>
    <property type="evidence" value="ECO:0007669"/>
    <property type="project" value="UniProtKB-SubCell"/>
</dbReference>
<comment type="subcellular location">
    <subcellularLocation>
        <location evidence="9">Cytoplasm</location>
    </subcellularLocation>
</comment>
<feature type="binding site" evidence="9">
    <location>
        <position position="83"/>
    </location>
    <ligand>
        <name>substrate</name>
    </ligand>
</feature>
<feature type="binding site" evidence="9">
    <location>
        <position position="59"/>
    </location>
    <ligand>
        <name>ATP</name>
        <dbReference type="ChEBI" id="CHEBI:30616"/>
    </ligand>
</feature>
<dbReference type="CDD" id="cd02163">
    <property type="entry name" value="PPAT"/>
    <property type="match status" value="1"/>
</dbReference>
<keyword evidence="7 9" id="KW-0173">Coenzyme A biosynthesis</keyword>
<dbReference type="EC" id="2.7.7.3" evidence="9"/>
<feature type="binding site" evidence="9">
    <location>
        <begin position="51"/>
        <end position="52"/>
    </location>
    <ligand>
        <name>ATP</name>
        <dbReference type="ChEBI" id="CHEBI:30616"/>
    </ligand>
</feature>
<evidence type="ECO:0000256" key="5">
    <source>
        <dbReference type="ARBA" id="ARBA00022840"/>
    </source>
</evidence>
<accession>A0AA42C906</accession>
<dbReference type="Pfam" id="PF01467">
    <property type="entry name" value="CTP_transf_like"/>
    <property type="match status" value="1"/>
</dbReference>
<comment type="pathway">
    <text evidence="9">Cofactor biosynthesis; coenzyme A biosynthesis; CoA from (R)-pantothenate: step 4/5.</text>
</comment>
<dbReference type="InterPro" id="IPR001980">
    <property type="entry name" value="PPAT"/>
</dbReference>
<dbReference type="SUPFAM" id="SSF52374">
    <property type="entry name" value="Nucleotidylyl transferase"/>
    <property type="match status" value="1"/>
</dbReference>
<organism evidence="11 12">
    <name type="scientific">Gaoshiqia sediminis</name>
    <dbReference type="NCBI Taxonomy" id="2986998"/>
    <lineage>
        <taxon>Bacteria</taxon>
        <taxon>Pseudomonadati</taxon>
        <taxon>Bacteroidota</taxon>
        <taxon>Bacteroidia</taxon>
        <taxon>Marinilabiliales</taxon>
        <taxon>Prolixibacteraceae</taxon>
        <taxon>Gaoshiqia</taxon>
    </lineage>
</organism>
<evidence type="ECO:0000313" key="12">
    <source>
        <dbReference type="Proteomes" id="UP001163821"/>
    </source>
</evidence>
<dbReference type="PANTHER" id="PTHR21342:SF1">
    <property type="entry name" value="PHOSPHOPANTETHEINE ADENYLYLTRANSFERASE"/>
    <property type="match status" value="1"/>
</dbReference>
<protein>
    <recommendedName>
        <fullName evidence="9">Phosphopantetheine adenylyltransferase</fullName>
        <ecNumber evidence="9">2.7.7.3</ecNumber>
    </recommendedName>
    <alternativeName>
        <fullName evidence="9">Dephospho-CoA pyrophosphorylase</fullName>
    </alternativeName>
    <alternativeName>
        <fullName evidence="9">Pantetheine-phosphate adenylyltransferase</fullName>
        <shortName evidence="9">PPAT</shortName>
    </alternativeName>
</protein>
<sequence length="201" mass="23120">MKRTADAEQDKAPPTKRIKPGTKSISKYYPLYLVFEFNKGHMEKIAIFPGSFDPFTIGHESIVRRAIPMFDKIVIMIGYNSNKQSFFKLEKRLTWVRQVFADEPKVEVMSHEGLTVDFCKKVGANYILRGLRTSADFEYERAIAQVNKKMHPQIETVFLLTMPEHTPVNSTIVRDIILHGGDASMFLPKGLNMDEFTREDD</sequence>
<feature type="binding site" evidence="9">
    <location>
        <begin position="165"/>
        <end position="171"/>
    </location>
    <ligand>
        <name>ATP</name>
        <dbReference type="ChEBI" id="CHEBI:30616"/>
    </ligand>
</feature>